<dbReference type="Gene3D" id="2.40.360.20">
    <property type="match status" value="1"/>
</dbReference>
<accession>A0A162DMA6</accession>
<keyword evidence="3" id="KW-1185">Reference proteome</keyword>
<dbReference type="AlphaFoldDB" id="A0A162DMA6"/>
<name>A0A162DMA6_9FLAO</name>
<comment type="caution">
    <text evidence="2">The sequence shown here is derived from an EMBL/GenBank/DDBJ whole genome shotgun (WGS) entry which is preliminary data.</text>
</comment>
<gene>
    <name evidence="2" type="ORF">AWE51_03750</name>
</gene>
<proteinExistence type="predicted"/>
<protein>
    <recommendedName>
        <fullName evidence="1">DUF3108 domain-containing protein</fullName>
    </recommendedName>
</protein>
<dbReference type="InterPro" id="IPR049279">
    <property type="entry name" value="DUF3108-like"/>
</dbReference>
<dbReference type="Pfam" id="PF21347">
    <property type="entry name" value="DUF3108_like"/>
    <property type="match status" value="1"/>
</dbReference>
<organism evidence="2 3">
    <name type="scientific">Aquimarina aggregata</name>
    <dbReference type="NCBI Taxonomy" id="1642818"/>
    <lineage>
        <taxon>Bacteria</taxon>
        <taxon>Pseudomonadati</taxon>
        <taxon>Bacteroidota</taxon>
        <taxon>Flavobacteriia</taxon>
        <taxon>Flavobacteriales</taxon>
        <taxon>Flavobacteriaceae</taxon>
        <taxon>Aquimarina</taxon>
    </lineage>
</organism>
<dbReference type="EMBL" id="LQRT01000002">
    <property type="protein sequence ID" value="KZS42568.1"/>
    <property type="molecule type" value="Genomic_DNA"/>
</dbReference>
<feature type="domain" description="DUF3108" evidence="1">
    <location>
        <begin position="48"/>
        <end position="247"/>
    </location>
</feature>
<evidence type="ECO:0000259" key="1">
    <source>
        <dbReference type="Pfam" id="PF21347"/>
    </source>
</evidence>
<evidence type="ECO:0000313" key="2">
    <source>
        <dbReference type="EMBL" id="KZS42568.1"/>
    </source>
</evidence>
<evidence type="ECO:0000313" key="3">
    <source>
        <dbReference type="Proteomes" id="UP000076715"/>
    </source>
</evidence>
<dbReference type="STRING" id="1642818.AWE51_03750"/>
<reference evidence="2 3" key="1">
    <citation type="submission" date="2016-01" db="EMBL/GenBank/DDBJ databases">
        <title>The draft genome sequence of Aquimarina sp. RZW4-3-2.</title>
        <authorList>
            <person name="Wang Y."/>
        </authorList>
    </citation>
    <scope>NUCLEOTIDE SEQUENCE [LARGE SCALE GENOMIC DNA]</scope>
    <source>
        <strain evidence="2 3">RZW4-3-2</strain>
    </source>
</reference>
<sequence length="251" mass="28513">MGHLLHPKCKTMNFKITIKTVIFLLLLQCIVYTEVKAQDCNAVPFMKVGAVLEYTDYNKKGKLQGTTRHETTAISPSTDGIVNAVIKATVVDNKNKDKYSTDYNVKCNNGLFSVDMLRFFDFDKLSEHNKNNLNIKIDGDVLEFPYQMKPGDDLDDGTINIKINNEDNTFTLVTLSFDVLNREIVGEEQITTPAGTYKCKKVTFDFESKFGILNIRGSGVEWYYNDVMVVRSESYNKKGKLIGYHELTKVL</sequence>
<dbReference type="Proteomes" id="UP000076715">
    <property type="component" value="Unassembled WGS sequence"/>
</dbReference>